<dbReference type="Pfam" id="PF02386">
    <property type="entry name" value="TrkH"/>
    <property type="match status" value="1"/>
</dbReference>
<evidence type="ECO:0000256" key="4">
    <source>
        <dbReference type="ARBA" id="ARBA00022538"/>
    </source>
</evidence>
<dbReference type="HOGENOM" id="CLU_030708_0_1_5"/>
<evidence type="ECO:0000256" key="11">
    <source>
        <dbReference type="PIRSR" id="PIRSR006247-1"/>
    </source>
</evidence>
<evidence type="ECO:0000256" key="1">
    <source>
        <dbReference type="ARBA" id="ARBA00004651"/>
    </source>
</evidence>
<feature type="transmembrane region" description="Helical" evidence="12">
    <location>
        <begin position="396"/>
        <end position="417"/>
    </location>
</feature>
<evidence type="ECO:0000256" key="3">
    <source>
        <dbReference type="ARBA" id="ARBA00022475"/>
    </source>
</evidence>
<dbReference type="InterPro" id="IPR003445">
    <property type="entry name" value="Cat_transpt"/>
</dbReference>
<dbReference type="Proteomes" id="UP000001964">
    <property type="component" value="Chromosome"/>
</dbReference>
<feature type="binding site" evidence="11">
    <location>
        <position position="113"/>
    </location>
    <ligand>
        <name>K(+)</name>
        <dbReference type="ChEBI" id="CHEBI:29103"/>
    </ligand>
</feature>
<evidence type="ECO:0000256" key="2">
    <source>
        <dbReference type="ARBA" id="ARBA00022448"/>
    </source>
</evidence>
<proteinExistence type="inferred from homology"/>
<dbReference type="STRING" id="394221.Mmar10_0490"/>
<feature type="binding site" evidence="11">
    <location>
        <position position="435"/>
    </location>
    <ligand>
        <name>K(+)</name>
        <dbReference type="ChEBI" id="CHEBI:29103"/>
    </ligand>
</feature>
<evidence type="ECO:0000256" key="12">
    <source>
        <dbReference type="SAM" id="Phobius"/>
    </source>
</evidence>
<feature type="binding site" evidence="11">
    <location>
        <position position="114"/>
    </location>
    <ligand>
        <name>K(+)</name>
        <dbReference type="ChEBI" id="CHEBI:29103"/>
    </ligand>
</feature>
<comment type="function">
    <text evidence="10">Low-affinity potassium transport system. Interacts with Trk system potassium uptake protein TrkA.</text>
</comment>
<comment type="subcellular location">
    <subcellularLocation>
        <location evidence="10">Cell inner membrane</location>
        <topology evidence="10">Multi-pass membrane protein</topology>
    </subcellularLocation>
    <subcellularLocation>
        <location evidence="1">Cell membrane</location>
        <topology evidence="1">Multi-pass membrane protein</topology>
    </subcellularLocation>
</comment>
<keyword evidence="3 10" id="KW-1003">Cell membrane</keyword>
<evidence type="ECO:0000256" key="9">
    <source>
        <dbReference type="ARBA" id="ARBA00023136"/>
    </source>
</evidence>
<gene>
    <name evidence="13" type="ordered locus">Mmar10_0490</name>
</gene>
<evidence type="ECO:0000256" key="10">
    <source>
        <dbReference type="PIRNR" id="PIRNR006247"/>
    </source>
</evidence>
<feature type="transmembrane region" description="Helical" evidence="12">
    <location>
        <begin position="271"/>
        <end position="293"/>
    </location>
</feature>
<accession>Q0ASF4</accession>
<keyword evidence="4 10" id="KW-0633">Potassium transport</keyword>
<keyword evidence="10" id="KW-0997">Cell inner membrane</keyword>
<protein>
    <recommendedName>
        <fullName evidence="10">Trk system potassium uptake protein</fullName>
    </recommendedName>
</protein>
<feature type="transmembrane region" description="Helical" evidence="12">
    <location>
        <begin position="72"/>
        <end position="91"/>
    </location>
</feature>
<dbReference type="PIRSF" id="PIRSF006247">
    <property type="entry name" value="TrkH"/>
    <property type="match status" value="1"/>
</dbReference>
<dbReference type="AlphaFoldDB" id="Q0ASF4"/>
<feature type="transmembrane region" description="Helical" evidence="12">
    <location>
        <begin position="181"/>
        <end position="201"/>
    </location>
</feature>
<dbReference type="PANTHER" id="PTHR32024:SF3">
    <property type="entry name" value="TRK SYSTEM POTASSIUM UPTAKE PROTEIN"/>
    <property type="match status" value="1"/>
</dbReference>
<keyword evidence="14" id="KW-1185">Reference proteome</keyword>
<feature type="transmembrane region" description="Helical" evidence="12">
    <location>
        <begin position="41"/>
        <end position="60"/>
    </location>
</feature>
<name>Q0ASF4_MARMM</name>
<feature type="transmembrane region" description="Helical" evidence="12">
    <location>
        <begin position="458"/>
        <end position="478"/>
    </location>
</feature>
<organism evidence="13 14">
    <name type="scientific">Maricaulis maris (strain MCS10)</name>
    <name type="common">Caulobacter maris</name>
    <dbReference type="NCBI Taxonomy" id="394221"/>
    <lineage>
        <taxon>Bacteria</taxon>
        <taxon>Pseudomonadati</taxon>
        <taxon>Pseudomonadota</taxon>
        <taxon>Alphaproteobacteria</taxon>
        <taxon>Maricaulales</taxon>
        <taxon>Maricaulaceae</taxon>
        <taxon>Maricaulis</taxon>
    </lineage>
</organism>
<dbReference type="OrthoDB" id="9810952at2"/>
<reference evidence="13 14" key="1">
    <citation type="submission" date="2006-08" db="EMBL/GenBank/DDBJ databases">
        <title>Complete sequence of Maricaulis maris MCS10.</title>
        <authorList>
            <consortium name="US DOE Joint Genome Institute"/>
            <person name="Copeland A."/>
            <person name="Lucas S."/>
            <person name="Lapidus A."/>
            <person name="Barry K."/>
            <person name="Detter J.C."/>
            <person name="Glavina del Rio T."/>
            <person name="Hammon N."/>
            <person name="Israni S."/>
            <person name="Dalin E."/>
            <person name="Tice H."/>
            <person name="Pitluck S."/>
            <person name="Saunders E."/>
            <person name="Brettin T."/>
            <person name="Bruce D."/>
            <person name="Han C."/>
            <person name="Tapia R."/>
            <person name="Gilna P."/>
            <person name="Schmutz J."/>
            <person name="Larimer F."/>
            <person name="Land M."/>
            <person name="Hauser L."/>
            <person name="Kyrpides N."/>
            <person name="Mikhailova N."/>
            <person name="Viollier P."/>
            <person name="Stephens C."/>
            <person name="Richardson P."/>
        </authorList>
    </citation>
    <scope>NUCLEOTIDE SEQUENCE [LARGE SCALE GENOMIC DNA]</scope>
    <source>
        <strain evidence="13 14">MCS10</strain>
    </source>
</reference>
<dbReference type="GO" id="GO:0005886">
    <property type="term" value="C:plasma membrane"/>
    <property type="evidence" value="ECO:0007669"/>
    <property type="project" value="UniProtKB-SubCell"/>
</dbReference>
<evidence type="ECO:0000313" key="13">
    <source>
        <dbReference type="EMBL" id="ABI64783.1"/>
    </source>
</evidence>
<dbReference type="RefSeq" id="WP_011642430.1">
    <property type="nucleotide sequence ID" value="NC_008347.1"/>
</dbReference>
<feature type="binding site" evidence="11">
    <location>
        <position position="221"/>
    </location>
    <ligand>
        <name>K(+)</name>
        <dbReference type="ChEBI" id="CHEBI:29103"/>
    </ligand>
</feature>
<keyword evidence="6 10" id="KW-0630">Potassium</keyword>
<feature type="transmembrane region" description="Helical" evidence="12">
    <location>
        <begin position="7"/>
        <end position="29"/>
    </location>
</feature>
<dbReference type="GO" id="GO:0046872">
    <property type="term" value="F:metal ion binding"/>
    <property type="evidence" value="ECO:0007669"/>
    <property type="project" value="UniProtKB-KW"/>
</dbReference>
<feature type="transmembrane region" description="Helical" evidence="12">
    <location>
        <begin position="334"/>
        <end position="356"/>
    </location>
</feature>
<dbReference type="InterPro" id="IPR004772">
    <property type="entry name" value="TrkH"/>
</dbReference>
<dbReference type="GO" id="GO:0015379">
    <property type="term" value="F:potassium:chloride symporter activity"/>
    <property type="evidence" value="ECO:0007669"/>
    <property type="project" value="InterPro"/>
</dbReference>
<keyword evidence="8 10" id="KW-0406">Ion transport</keyword>
<feature type="binding site" evidence="11">
    <location>
        <position position="318"/>
    </location>
    <ligand>
        <name>K(+)</name>
        <dbReference type="ChEBI" id="CHEBI:29103"/>
    </ligand>
</feature>
<keyword evidence="7 12" id="KW-1133">Transmembrane helix</keyword>
<feature type="transmembrane region" description="Helical" evidence="12">
    <location>
        <begin position="240"/>
        <end position="259"/>
    </location>
</feature>
<comment type="similarity">
    <text evidence="10">Belongs to the TrkH potassium transport family.</text>
</comment>
<evidence type="ECO:0000256" key="6">
    <source>
        <dbReference type="ARBA" id="ARBA00022958"/>
    </source>
</evidence>
<keyword evidence="11" id="KW-0479">Metal-binding</keyword>
<evidence type="ECO:0000256" key="5">
    <source>
        <dbReference type="ARBA" id="ARBA00022692"/>
    </source>
</evidence>
<dbReference type="PANTHER" id="PTHR32024">
    <property type="entry name" value="TRK SYSTEM POTASSIUM UPTAKE PROTEIN TRKG-RELATED"/>
    <property type="match status" value="1"/>
</dbReference>
<feature type="binding site" evidence="11">
    <location>
        <position position="434"/>
    </location>
    <ligand>
        <name>K(+)</name>
        <dbReference type="ChEBI" id="CHEBI:29103"/>
    </ligand>
</feature>
<feature type="transmembrane region" description="Helical" evidence="12">
    <location>
        <begin position="135"/>
        <end position="160"/>
    </location>
</feature>
<evidence type="ECO:0000256" key="7">
    <source>
        <dbReference type="ARBA" id="ARBA00022989"/>
    </source>
</evidence>
<evidence type="ECO:0000313" key="14">
    <source>
        <dbReference type="Proteomes" id="UP000001964"/>
    </source>
</evidence>
<keyword evidence="5 12" id="KW-0812">Transmembrane</keyword>
<dbReference type="KEGG" id="mmr:Mmar10_0490"/>
<sequence length="485" mass="51053" precursor="true">MTQALRQVLFMIGMMVTVLAVTMLAPAVVDFASGQQESATAFILSSIIGVFVGGAVTLSTRGPVGDMPARGAFVLIVGAWLGLALCAALPLRLSGQGLDWTDAIFESISGLTTTGATVITGLDMRPPGLLLWRAILQWIGGIGIIVTAMAFWPMLGIGGMQLFQLETGDTSEKVLPRATQIAAGIAAIYLALTIVCFLAYVGTGMAWLPALCHSMSTVSTGGFSTSDNSMGEYVHLGSDMITVVFMILASLPFGLFLLASRGKFSGLYKDSQVRGFLLVVAVATLGLTALIMAQDLPAGDVAAWRHASFNAISIITGTGFATTDYGQWGPLAQAGFFVFMFIGGCAGSTTCSVKIFRYQIAGTAMRRYLARLLRPNAIIPMHYNGRPVSESILHSVLGFFFVFFAVYAASASILSAMGLDLVTALSGAAATLTNVGPGLGSIIGPAGTFEPLSDPVKWVLTANMFIGRLEVLAVLILLSPRFWRP</sequence>
<dbReference type="EMBL" id="CP000449">
    <property type="protein sequence ID" value="ABI64783.1"/>
    <property type="molecule type" value="Genomic_DNA"/>
</dbReference>
<keyword evidence="2 10" id="KW-0813">Transport</keyword>
<keyword evidence="9 10" id="KW-0472">Membrane</keyword>
<evidence type="ECO:0000256" key="8">
    <source>
        <dbReference type="ARBA" id="ARBA00023065"/>
    </source>
</evidence>
<dbReference type="eggNOG" id="COG0168">
    <property type="taxonomic scope" value="Bacteria"/>
</dbReference>